<gene>
    <name evidence="2" type="ORF">DFR67_11588</name>
</gene>
<dbReference type="RefSeq" id="WP_110471788.1">
    <property type="nucleotide sequence ID" value="NZ_QJSP01000015.1"/>
</dbReference>
<accession>A0A318RGI4</accession>
<dbReference type="GO" id="GO:0051213">
    <property type="term" value="F:dioxygenase activity"/>
    <property type="evidence" value="ECO:0007669"/>
    <property type="project" value="UniProtKB-KW"/>
</dbReference>
<dbReference type="InterPro" id="IPR029068">
    <property type="entry name" value="Glyas_Bleomycin-R_OHBP_Dase"/>
</dbReference>
<dbReference type="Pfam" id="PF00903">
    <property type="entry name" value="Glyoxalase"/>
    <property type="match status" value="1"/>
</dbReference>
<proteinExistence type="predicted"/>
<keyword evidence="3" id="KW-1185">Reference proteome</keyword>
<dbReference type="OrthoDB" id="9798430at2"/>
<evidence type="ECO:0000313" key="2">
    <source>
        <dbReference type="EMBL" id="PYE13763.1"/>
    </source>
</evidence>
<keyword evidence="2" id="KW-0560">Oxidoreductase</keyword>
<dbReference type="AlphaFoldDB" id="A0A318RGI4"/>
<dbReference type="PROSITE" id="PS51819">
    <property type="entry name" value="VOC"/>
    <property type="match status" value="1"/>
</dbReference>
<keyword evidence="2" id="KW-0223">Dioxygenase</keyword>
<dbReference type="InterPro" id="IPR004360">
    <property type="entry name" value="Glyas_Fos-R_dOase_dom"/>
</dbReference>
<dbReference type="EMBL" id="QJSP01000015">
    <property type="protein sequence ID" value="PYE13763.1"/>
    <property type="molecule type" value="Genomic_DNA"/>
</dbReference>
<dbReference type="PANTHER" id="PTHR36503">
    <property type="entry name" value="BLR2520 PROTEIN"/>
    <property type="match status" value="1"/>
</dbReference>
<protein>
    <submittedName>
        <fullName evidence="2">Glyoxalase/bleomycin resistance protein/dioxygenase superfamily protein</fullName>
    </submittedName>
</protein>
<dbReference type="InterPro" id="IPR037523">
    <property type="entry name" value="VOC_core"/>
</dbReference>
<feature type="domain" description="VOC" evidence="1">
    <location>
        <begin position="13"/>
        <end position="136"/>
    </location>
</feature>
<dbReference type="Gene3D" id="3.10.180.10">
    <property type="entry name" value="2,3-Dihydroxybiphenyl 1,2-Dioxygenase, domain 1"/>
    <property type="match status" value="1"/>
</dbReference>
<organism evidence="2 3">
    <name type="scientific">Williamsia limnetica</name>
    <dbReference type="NCBI Taxonomy" id="882452"/>
    <lineage>
        <taxon>Bacteria</taxon>
        <taxon>Bacillati</taxon>
        <taxon>Actinomycetota</taxon>
        <taxon>Actinomycetes</taxon>
        <taxon>Mycobacteriales</taxon>
        <taxon>Nocardiaceae</taxon>
        <taxon>Williamsia</taxon>
    </lineage>
</organism>
<dbReference type="Proteomes" id="UP000247591">
    <property type="component" value="Unassembled WGS sequence"/>
</dbReference>
<evidence type="ECO:0000313" key="3">
    <source>
        <dbReference type="Proteomes" id="UP000247591"/>
    </source>
</evidence>
<sequence length="138" mass="14607">MTPPISRSSPTPSLNAISIIVDDMTETLTFYRACGLEFPEDAGAPHAETTAAGGFRILFDTAASVATFDPDWRPATGGQRISLAFECAAPAEVDARYQALTAAGHVGHLTPFDAVWGQRYATVSDPNGNTVDFYAALP</sequence>
<reference evidence="2 3" key="1">
    <citation type="submission" date="2018-06" db="EMBL/GenBank/DDBJ databases">
        <title>Genomic Encyclopedia of Type Strains, Phase IV (KMG-IV): sequencing the most valuable type-strain genomes for metagenomic binning, comparative biology and taxonomic classification.</title>
        <authorList>
            <person name="Goeker M."/>
        </authorList>
    </citation>
    <scope>NUCLEOTIDE SEQUENCE [LARGE SCALE GENOMIC DNA]</scope>
    <source>
        <strain evidence="2 3">DSM 45521</strain>
    </source>
</reference>
<dbReference type="PANTHER" id="PTHR36503:SF3">
    <property type="entry name" value="BLR0126 PROTEIN"/>
    <property type="match status" value="1"/>
</dbReference>
<evidence type="ECO:0000259" key="1">
    <source>
        <dbReference type="PROSITE" id="PS51819"/>
    </source>
</evidence>
<dbReference type="SUPFAM" id="SSF54593">
    <property type="entry name" value="Glyoxalase/Bleomycin resistance protein/Dihydroxybiphenyl dioxygenase"/>
    <property type="match status" value="1"/>
</dbReference>
<name>A0A318RGI4_WILLI</name>
<comment type="caution">
    <text evidence="2">The sequence shown here is derived from an EMBL/GenBank/DDBJ whole genome shotgun (WGS) entry which is preliminary data.</text>
</comment>